<dbReference type="PROSITE" id="PS51294">
    <property type="entry name" value="HTH_MYB"/>
    <property type="match status" value="4"/>
</dbReference>
<feature type="domain" description="Myb-like" evidence="6">
    <location>
        <begin position="71"/>
        <end position="122"/>
    </location>
</feature>
<feature type="region of interest" description="Disordered" evidence="5">
    <location>
        <begin position="19"/>
        <end position="56"/>
    </location>
</feature>
<evidence type="ECO:0000313" key="9">
    <source>
        <dbReference type="EMBL" id="GBG34189.1"/>
    </source>
</evidence>
<feature type="compositionally biased region" description="Low complexity" evidence="5">
    <location>
        <begin position="468"/>
        <end position="486"/>
    </location>
</feature>
<evidence type="ECO:0000259" key="8">
    <source>
        <dbReference type="PROSITE" id="PS51294"/>
    </source>
</evidence>
<feature type="region of interest" description="Disordered" evidence="5">
    <location>
        <begin position="500"/>
        <end position="568"/>
    </location>
</feature>
<evidence type="ECO:0000256" key="4">
    <source>
        <dbReference type="ARBA" id="ARBA00023242"/>
    </source>
</evidence>
<accession>A0A2R5GV40</accession>
<comment type="caution">
    <text evidence="9">The sequence shown here is derived from an EMBL/GenBank/DDBJ whole genome shotgun (WGS) entry which is preliminary data.</text>
</comment>
<feature type="domain" description="SANT" evidence="7">
    <location>
        <begin position="235"/>
        <end position="286"/>
    </location>
</feature>
<feature type="region of interest" description="Disordered" evidence="5">
    <location>
        <begin position="468"/>
        <end position="487"/>
    </location>
</feature>
<evidence type="ECO:0000259" key="6">
    <source>
        <dbReference type="PROSITE" id="PS50090"/>
    </source>
</evidence>
<evidence type="ECO:0000259" key="7">
    <source>
        <dbReference type="PROSITE" id="PS51293"/>
    </source>
</evidence>
<feature type="compositionally biased region" description="Polar residues" evidence="5">
    <location>
        <begin position="327"/>
        <end position="336"/>
    </location>
</feature>
<keyword evidence="4" id="KW-0539">Nucleus</keyword>
<gene>
    <name evidence="9" type="ORF">FCC1311_104132</name>
</gene>
<dbReference type="PROSITE" id="PS51293">
    <property type="entry name" value="SANT"/>
    <property type="match status" value="1"/>
</dbReference>
<feature type="compositionally biased region" description="Low complexity" evidence="5">
    <location>
        <begin position="23"/>
        <end position="36"/>
    </location>
</feature>
<feature type="domain" description="HTH myb-type" evidence="8">
    <location>
        <begin position="181"/>
        <end position="235"/>
    </location>
</feature>
<feature type="compositionally biased region" description="Low complexity" evidence="5">
    <location>
        <begin position="505"/>
        <end position="517"/>
    </location>
</feature>
<feature type="domain" description="HTH myb-type" evidence="8">
    <location>
        <begin position="127"/>
        <end position="176"/>
    </location>
</feature>
<name>A0A2R5GV40_9STRA</name>
<dbReference type="OrthoDB" id="2143914at2759"/>
<evidence type="ECO:0000256" key="5">
    <source>
        <dbReference type="SAM" id="MobiDB-lite"/>
    </source>
</evidence>
<keyword evidence="10" id="KW-1185">Reference proteome</keyword>
<evidence type="ECO:0000256" key="1">
    <source>
        <dbReference type="ARBA" id="ARBA00023015"/>
    </source>
</evidence>
<evidence type="ECO:0000313" key="10">
    <source>
        <dbReference type="Proteomes" id="UP000241890"/>
    </source>
</evidence>
<feature type="domain" description="HTH myb-type" evidence="8">
    <location>
        <begin position="71"/>
        <end position="126"/>
    </location>
</feature>
<dbReference type="AlphaFoldDB" id="A0A2R5GV40"/>
<sequence>MAEAGRLLLEGMSISGIPGLSGASSSSSSSSSAAADADSKRMTKRQLSNGTYNNAAPAPQFQRVSFLGARKPGVVPRMWTAAEDEALRAAVAKHGEKSWRNIAEEIEGRNHLQCLQRWKKALRPGLVKGQWTKEEDVKLLELIKPFTEKGNVSSVNWQAISQQIHGRNAKQCRERWFLNLDPSINRGPWTPAEDRCLLELAAQFGGRWSLISKNMEGRTENMVKTRYQSLQRQEARSRGWTESEDNTLVQAAMMFGRNWTKISKQLPGRSKGQVRKRFSQVTQNRPDIVQQIENIEEQIQSGRIDVPDLPPAPIQPIATTSLPHTAALISNPNRGNPNGMYGSQPQQQQQQNPVYGAPSPPQSYLSDFGIETFKPQQPSYQQQAPQPPQQQSADRQKGMFRKYGSSWMAGIADNLDVGANNGSSNNGPQLSSYPSSFGNIGSLPRTNSQKIIGEMFRGNEAGADNLMSQQQQGYQQGYSQQQQQQQRQDPNFMLLDKFLMESGPSSNNFNSSNNNNNAQVGNNDMPEFPPSLGGEAPPLNRANQQQQQQQRQQQQQQQKGLRAYNSWGSVGGVNSSSGNDFAQLFSVDSNMGSFGGPTKSLQHKMSSSNWGSSLQNYESTGGEMKNLLTML</sequence>
<dbReference type="InParanoid" id="A0A2R5GV40"/>
<evidence type="ECO:0000256" key="2">
    <source>
        <dbReference type="ARBA" id="ARBA00023125"/>
    </source>
</evidence>
<dbReference type="EMBL" id="BEYU01000183">
    <property type="protein sequence ID" value="GBG34189.1"/>
    <property type="molecule type" value="Genomic_DNA"/>
</dbReference>
<keyword evidence="2" id="KW-0238">DNA-binding</keyword>
<dbReference type="GO" id="GO:0042796">
    <property type="term" value="P:snRNA transcription by RNA polymerase III"/>
    <property type="evidence" value="ECO:0007669"/>
    <property type="project" value="TreeGrafter"/>
</dbReference>
<evidence type="ECO:0000256" key="3">
    <source>
        <dbReference type="ARBA" id="ARBA00023163"/>
    </source>
</evidence>
<dbReference type="InterPro" id="IPR051575">
    <property type="entry name" value="Myb-like_DNA-bd"/>
</dbReference>
<dbReference type="PANTHER" id="PTHR46621:SF1">
    <property type="entry name" value="SNRNA-ACTIVATING PROTEIN COMPLEX SUBUNIT 4"/>
    <property type="match status" value="1"/>
</dbReference>
<protein>
    <submittedName>
        <fullName evidence="9">Transcription factor MYB3R-3</fullName>
    </submittedName>
</protein>
<dbReference type="GO" id="GO:0019185">
    <property type="term" value="C:snRNA-activating protein complex"/>
    <property type="evidence" value="ECO:0007669"/>
    <property type="project" value="TreeGrafter"/>
</dbReference>
<dbReference type="GO" id="GO:0000978">
    <property type="term" value="F:RNA polymerase II cis-regulatory region sequence-specific DNA binding"/>
    <property type="evidence" value="ECO:0007669"/>
    <property type="project" value="TreeGrafter"/>
</dbReference>
<dbReference type="InterPro" id="IPR001005">
    <property type="entry name" value="SANT/Myb"/>
</dbReference>
<keyword evidence="3" id="KW-0804">Transcription</keyword>
<dbReference type="InterPro" id="IPR017884">
    <property type="entry name" value="SANT_dom"/>
</dbReference>
<dbReference type="SUPFAM" id="SSF46689">
    <property type="entry name" value="Homeodomain-like"/>
    <property type="match status" value="3"/>
</dbReference>
<dbReference type="Pfam" id="PF00249">
    <property type="entry name" value="Myb_DNA-binding"/>
    <property type="match status" value="2"/>
</dbReference>
<dbReference type="Gene3D" id="1.10.10.60">
    <property type="entry name" value="Homeodomain-like"/>
    <property type="match status" value="4"/>
</dbReference>
<dbReference type="CDD" id="cd00167">
    <property type="entry name" value="SANT"/>
    <property type="match status" value="4"/>
</dbReference>
<reference evidence="9 10" key="1">
    <citation type="submission" date="2017-12" db="EMBL/GenBank/DDBJ databases">
        <title>Sequencing, de novo assembly and annotation of complete genome of a new Thraustochytrid species, strain FCC1311.</title>
        <authorList>
            <person name="Sedici K."/>
            <person name="Godart F."/>
            <person name="Aiese Cigliano R."/>
            <person name="Sanseverino W."/>
            <person name="Barakat M."/>
            <person name="Ortet P."/>
            <person name="Marechal E."/>
            <person name="Cagnac O."/>
            <person name="Amato A."/>
        </authorList>
    </citation>
    <scope>NUCLEOTIDE SEQUENCE [LARGE SCALE GENOMIC DNA]</scope>
</reference>
<feature type="compositionally biased region" description="Polar residues" evidence="5">
    <location>
        <begin position="45"/>
        <end position="54"/>
    </location>
</feature>
<dbReference type="InterPro" id="IPR017930">
    <property type="entry name" value="Myb_dom"/>
</dbReference>
<feature type="domain" description="Myb-like" evidence="6">
    <location>
        <begin position="181"/>
        <end position="231"/>
    </location>
</feature>
<dbReference type="GO" id="GO:0001006">
    <property type="term" value="F:RNA polymerase III type 3 promoter sequence-specific DNA binding"/>
    <property type="evidence" value="ECO:0007669"/>
    <property type="project" value="TreeGrafter"/>
</dbReference>
<feature type="compositionally biased region" description="Low complexity" evidence="5">
    <location>
        <begin position="544"/>
        <end position="558"/>
    </location>
</feature>
<dbReference type="Proteomes" id="UP000241890">
    <property type="component" value="Unassembled WGS sequence"/>
</dbReference>
<dbReference type="InterPro" id="IPR009057">
    <property type="entry name" value="Homeodomain-like_sf"/>
</dbReference>
<proteinExistence type="predicted"/>
<dbReference type="Pfam" id="PF13921">
    <property type="entry name" value="Myb_DNA-bind_6"/>
    <property type="match status" value="1"/>
</dbReference>
<feature type="region of interest" description="Disordered" evidence="5">
    <location>
        <begin position="419"/>
        <end position="445"/>
    </location>
</feature>
<feature type="domain" description="Myb-like" evidence="6">
    <location>
        <begin position="232"/>
        <end position="282"/>
    </location>
</feature>
<dbReference type="PANTHER" id="PTHR46621">
    <property type="entry name" value="SNRNA-ACTIVATING PROTEIN COMPLEX SUBUNIT 4"/>
    <property type="match status" value="1"/>
</dbReference>
<feature type="domain" description="HTH myb-type" evidence="8">
    <location>
        <begin position="240"/>
        <end position="288"/>
    </location>
</feature>
<feature type="region of interest" description="Disordered" evidence="5">
    <location>
        <begin position="327"/>
        <end position="397"/>
    </location>
</feature>
<dbReference type="GO" id="GO:0042795">
    <property type="term" value="P:snRNA transcription by RNA polymerase II"/>
    <property type="evidence" value="ECO:0007669"/>
    <property type="project" value="TreeGrafter"/>
</dbReference>
<feature type="compositionally biased region" description="Polar residues" evidence="5">
    <location>
        <begin position="420"/>
        <end position="445"/>
    </location>
</feature>
<keyword evidence="1" id="KW-0805">Transcription regulation</keyword>
<dbReference type="PROSITE" id="PS50090">
    <property type="entry name" value="MYB_LIKE"/>
    <property type="match status" value="4"/>
</dbReference>
<organism evidence="9 10">
    <name type="scientific">Hondaea fermentalgiana</name>
    <dbReference type="NCBI Taxonomy" id="2315210"/>
    <lineage>
        <taxon>Eukaryota</taxon>
        <taxon>Sar</taxon>
        <taxon>Stramenopiles</taxon>
        <taxon>Bigyra</taxon>
        <taxon>Labyrinthulomycetes</taxon>
        <taxon>Thraustochytrida</taxon>
        <taxon>Thraustochytriidae</taxon>
        <taxon>Hondaea</taxon>
    </lineage>
</organism>
<feature type="compositionally biased region" description="Low complexity" evidence="5">
    <location>
        <begin position="375"/>
        <end position="393"/>
    </location>
</feature>
<dbReference type="SMART" id="SM00717">
    <property type="entry name" value="SANT"/>
    <property type="match status" value="4"/>
</dbReference>
<feature type="domain" description="Myb-like" evidence="6">
    <location>
        <begin position="123"/>
        <end position="180"/>
    </location>
</feature>